<name>A0ABS1H7I9_9BACL</name>
<gene>
    <name evidence="1" type="ORF">JFL43_09500</name>
</gene>
<evidence type="ECO:0000313" key="2">
    <source>
        <dbReference type="Proteomes" id="UP000618943"/>
    </source>
</evidence>
<dbReference type="Proteomes" id="UP000618943">
    <property type="component" value="Unassembled WGS sequence"/>
</dbReference>
<proteinExistence type="predicted"/>
<evidence type="ECO:0008006" key="3">
    <source>
        <dbReference type="Google" id="ProtNLM"/>
    </source>
</evidence>
<dbReference type="RefSeq" id="WP_200748861.1">
    <property type="nucleotide sequence ID" value="NZ_JAEOAH010000009.1"/>
</dbReference>
<comment type="caution">
    <text evidence="1">The sequence shown here is derived from an EMBL/GenBank/DDBJ whole genome shotgun (WGS) entry which is preliminary data.</text>
</comment>
<reference evidence="1 2" key="1">
    <citation type="submission" date="2020-12" db="EMBL/GenBank/DDBJ databases">
        <title>YIM B01967 draft genome.</title>
        <authorList>
            <person name="Yan X."/>
        </authorList>
    </citation>
    <scope>NUCLEOTIDE SEQUENCE [LARGE SCALE GENOMIC DNA]</scope>
    <source>
        <strain evidence="1 2">YIM B01967</strain>
    </source>
</reference>
<keyword evidence="2" id="KW-1185">Reference proteome</keyword>
<organism evidence="1 2">
    <name type="scientific">Viridibacillus soli</name>
    <dbReference type="NCBI Taxonomy" id="2798301"/>
    <lineage>
        <taxon>Bacteria</taxon>
        <taxon>Bacillati</taxon>
        <taxon>Bacillota</taxon>
        <taxon>Bacilli</taxon>
        <taxon>Bacillales</taxon>
        <taxon>Caryophanaceae</taxon>
        <taxon>Viridibacillus</taxon>
    </lineage>
</organism>
<dbReference type="EMBL" id="JAEOAH010000009">
    <property type="protein sequence ID" value="MBK3495087.1"/>
    <property type="molecule type" value="Genomic_DNA"/>
</dbReference>
<accession>A0ABS1H7I9</accession>
<protein>
    <recommendedName>
        <fullName evidence="3">NlpC/P60 domain-containing protein</fullName>
    </recommendedName>
</protein>
<sequence length="293" mass="33754">MIIIPSDEILQQWVEDFVPKKDLFFLTEGDVEKLQGDLRNVLVMPITEFYGHTSYTQTEFNNSYEYWNIKGATHVIAANPAWIVSVAEDIRAFLLRRQVEVERGMVLPVTFFSDISVVPGAYIIEDSVVLQRRMWEELPQSNKKMIMKMVAEWWEDGVCEAIPEKLPPHLLTIANTYGTTSGANCLAAALFAVSGKGSEWLLQEWVHQQAFLNGLKQCGYEAFEEDTQLMAGDVVAWLDDNEVIQHAAYYIGNGLFFNKQGQTIFNAWKIMKQEELIKKWPGMRMNIYRYFDK</sequence>
<evidence type="ECO:0000313" key="1">
    <source>
        <dbReference type="EMBL" id="MBK3495087.1"/>
    </source>
</evidence>